<evidence type="ECO:0000259" key="2">
    <source>
        <dbReference type="Pfam" id="PF07583"/>
    </source>
</evidence>
<evidence type="ECO:0000259" key="4">
    <source>
        <dbReference type="Pfam" id="PF07635"/>
    </source>
</evidence>
<dbReference type="InterPro" id="IPR036909">
    <property type="entry name" value="Cyt_c-like_dom_sf"/>
</dbReference>
<dbReference type="Pfam" id="PF07635">
    <property type="entry name" value="PSCyt1"/>
    <property type="match status" value="1"/>
</dbReference>
<accession>A0A5C5W8K6</accession>
<evidence type="ECO:0000259" key="3">
    <source>
        <dbReference type="Pfam" id="PF07587"/>
    </source>
</evidence>
<feature type="domain" description="DUF1549" evidence="2">
    <location>
        <begin position="154"/>
        <end position="360"/>
    </location>
</feature>
<dbReference type="RefSeq" id="WP_146573584.1">
    <property type="nucleotide sequence ID" value="NZ_SJPH01000003.1"/>
</dbReference>
<proteinExistence type="predicted"/>
<evidence type="ECO:0000256" key="1">
    <source>
        <dbReference type="SAM" id="SignalP"/>
    </source>
</evidence>
<evidence type="ECO:0000313" key="6">
    <source>
        <dbReference type="Proteomes" id="UP000318995"/>
    </source>
</evidence>
<keyword evidence="6" id="KW-1185">Reference proteome</keyword>
<dbReference type="InterPro" id="IPR011429">
    <property type="entry name" value="Cyt_c_Planctomycete-type"/>
</dbReference>
<protein>
    <submittedName>
        <fullName evidence="5">Planctomycete cytochrome C</fullName>
    </submittedName>
</protein>
<feature type="domain" description="Cytochrome C Planctomycete-type" evidence="4">
    <location>
        <begin position="48"/>
        <end position="103"/>
    </location>
</feature>
<dbReference type="GO" id="GO:0009055">
    <property type="term" value="F:electron transfer activity"/>
    <property type="evidence" value="ECO:0007669"/>
    <property type="project" value="InterPro"/>
</dbReference>
<reference evidence="5 6" key="1">
    <citation type="submission" date="2019-02" db="EMBL/GenBank/DDBJ databases">
        <title>Deep-cultivation of Planctomycetes and their phenomic and genomic characterization uncovers novel biology.</title>
        <authorList>
            <person name="Wiegand S."/>
            <person name="Jogler M."/>
            <person name="Boedeker C."/>
            <person name="Pinto D."/>
            <person name="Vollmers J."/>
            <person name="Rivas-Marin E."/>
            <person name="Kohn T."/>
            <person name="Peeters S.H."/>
            <person name="Heuer A."/>
            <person name="Rast P."/>
            <person name="Oberbeckmann S."/>
            <person name="Bunk B."/>
            <person name="Jeske O."/>
            <person name="Meyerdierks A."/>
            <person name="Storesund J.E."/>
            <person name="Kallscheuer N."/>
            <person name="Luecker S."/>
            <person name="Lage O.M."/>
            <person name="Pohl T."/>
            <person name="Merkel B.J."/>
            <person name="Hornburger P."/>
            <person name="Mueller R.-W."/>
            <person name="Bruemmer F."/>
            <person name="Labrenz M."/>
            <person name="Spormann A.M."/>
            <person name="Op Den Camp H."/>
            <person name="Overmann J."/>
            <person name="Amann R."/>
            <person name="Jetten M.S.M."/>
            <person name="Mascher T."/>
            <person name="Medema M.H."/>
            <person name="Devos D.P."/>
            <person name="Kaster A.-K."/>
            <person name="Ovreas L."/>
            <person name="Rohde M."/>
            <person name="Galperin M.Y."/>
            <person name="Jogler C."/>
        </authorList>
    </citation>
    <scope>NUCLEOTIDE SEQUENCE [LARGE SCALE GENOMIC DNA]</scope>
    <source>
        <strain evidence="5 6">Pla111</strain>
    </source>
</reference>
<keyword evidence="1" id="KW-0732">Signal</keyword>
<dbReference type="InterPro" id="IPR022655">
    <property type="entry name" value="DUF1553"/>
</dbReference>
<name>A0A5C5W8K6_9BACT</name>
<dbReference type="InterPro" id="IPR011444">
    <property type="entry name" value="DUF1549"/>
</dbReference>
<dbReference type="Pfam" id="PF07583">
    <property type="entry name" value="PSCyt2"/>
    <property type="match status" value="1"/>
</dbReference>
<organism evidence="5 6">
    <name type="scientific">Botrimarina hoheduenensis</name>
    <dbReference type="NCBI Taxonomy" id="2528000"/>
    <lineage>
        <taxon>Bacteria</taxon>
        <taxon>Pseudomonadati</taxon>
        <taxon>Planctomycetota</taxon>
        <taxon>Planctomycetia</taxon>
        <taxon>Pirellulales</taxon>
        <taxon>Lacipirellulaceae</taxon>
        <taxon>Botrimarina</taxon>
    </lineage>
</organism>
<dbReference type="AlphaFoldDB" id="A0A5C5W8K6"/>
<sequence length="1024" mass="114490" precursor="true">MESCGNASRVVGGLCALATLLTAARIASADPSVVSYNRDVRPILSDKCFHCHGPDAASRAADLRLDVRDEAIAYGAIVPGDVAESLLLERINETDADLLMPPPRSHKTLSDVEKQTLLRWIEQGAEYQTHWAYQPIRRAPLPPAVSAEPSPQAPIDRFIQQRLSLEGITPSTEADRAALLRRLNLDLTGLPPTVEEVAAFVADQRPHAYAEAVERLLASPHYGERMAQPWLDVVRYADTVGFHGDQNQNAWPYRDYVIASFNNNKPFDEFTREQIAGDLLPAPTESQRIATCFNRLNMMTREGGAQPKEYLAIYNADRVRTVSMAWLGSTFGCAECHDHKFDPITQKDFYSLAAFFADVKQWGVYHDYKFSPNPDLVGWTNDHPFPPEIEVESPTLRERIKKYRAEIAEIETSDSADTARFAKWRCQIGKFLRDEPTGWATPPPQTKVPEDEFLQATITDEGQIAFGADGPQLLEVTLDPVHRVVAAFRITLPADTDLKAPLGRSIGDYASMLDVQAKWTLVEGEQATPLMISHAAANRSLPLYESGEQLMGVAQGWSLDDTPSDEPHTAVYFLDRPLRLSAGQSLRVHLTLGRVAINRLRIDITPLRSLEVSAQPLPGDPAEQIADDRTARAYYLRSDPNGWDPRLADLEREILAAREGKWPVMVTEHLSQPKTIRVLPRGDWQDESGEICVPALPSFLPRPRETEDHVLTRTDLAEWLCSEENPLTARVFVNRLWKQFFGTGLSAQADDFGAQGEAPSHPELLDWLASEFRRSGWDIKHLVRQIVMSHTYRQSSALRAEVMERDPHNRLLASQNPRRLEAEIVRDNALAIAGLINLERGGPPAKPYQPADYYAGLQFPDRPYVAETDERQYRRGVYMHWQRTFLHPMLANFDAPSREDCVAIRSVANSPQQALTLLNDPTFVEAARGLAARLIEEAPPEDASRVALGFRLAVAREPEPAETEGLLRLLDSARMRYASHPQEAQALLQIGLGAQPSEIAPAELAAWTNVARVVLNLHETITRY</sequence>
<dbReference type="SUPFAM" id="SSF46626">
    <property type="entry name" value="Cytochrome c"/>
    <property type="match status" value="1"/>
</dbReference>
<gene>
    <name evidence="5" type="ORF">Pla111_18990</name>
</gene>
<feature type="chain" id="PRO_5023093373" evidence="1">
    <location>
        <begin position="30"/>
        <end position="1024"/>
    </location>
</feature>
<dbReference type="EMBL" id="SJPH01000003">
    <property type="protein sequence ID" value="TWT46797.1"/>
    <property type="molecule type" value="Genomic_DNA"/>
</dbReference>
<dbReference type="Pfam" id="PF07587">
    <property type="entry name" value="PSD1"/>
    <property type="match status" value="1"/>
</dbReference>
<feature type="domain" description="DUF1553" evidence="3">
    <location>
        <begin position="712"/>
        <end position="969"/>
    </location>
</feature>
<dbReference type="GO" id="GO:0020037">
    <property type="term" value="F:heme binding"/>
    <property type="evidence" value="ECO:0007669"/>
    <property type="project" value="InterPro"/>
</dbReference>
<dbReference type="Proteomes" id="UP000318995">
    <property type="component" value="Unassembled WGS sequence"/>
</dbReference>
<comment type="caution">
    <text evidence="5">The sequence shown here is derived from an EMBL/GenBank/DDBJ whole genome shotgun (WGS) entry which is preliminary data.</text>
</comment>
<dbReference type="PANTHER" id="PTHR35889">
    <property type="entry name" value="CYCLOINULO-OLIGOSACCHARIDE FRUCTANOTRANSFERASE-RELATED"/>
    <property type="match status" value="1"/>
</dbReference>
<dbReference type="OrthoDB" id="127107at2"/>
<feature type="signal peptide" evidence="1">
    <location>
        <begin position="1"/>
        <end position="29"/>
    </location>
</feature>
<evidence type="ECO:0000313" key="5">
    <source>
        <dbReference type="EMBL" id="TWT46797.1"/>
    </source>
</evidence>
<dbReference type="PANTHER" id="PTHR35889:SF3">
    <property type="entry name" value="F-BOX DOMAIN-CONTAINING PROTEIN"/>
    <property type="match status" value="1"/>
</dbReference>